<evidence type="ECO:0000256" key="2">
    <source>
        <dbReference type="ARBA" id="ARBA00022692"/>
    </source>
</evidence>
<organism evidence="10 11">
    <name type="scientific">Pseudoalteromonas spongiae</name>
    <dbReference type="NCBI Taxonomy" id="298657"/>
    <lineage>
        <taxon>Bacteria</taxon>
        <taxon>Pseudomonadati</taxon>
        <taxon>Pseudomonadota</taxon>
        <taxon>Gammaproteobacteria</taxon>
        <taxon>Alteromonadales</taxon>
        <taxon>Pseudoalteromonadaceae</taxon>
        <taxon>Pseudoalteromonas</taxon>
    </lineage>
</organism>
<gene>
    <name evidence="10" type="ORF">WAE96_20720</name>
</gene>
<comment type="caution">
    <text evidence="10">The sequence shown here is derived from an EMBL/GenBank/DDBJ whole genome shotgun (WGS) entry which is preliminary data.</text>
</comment>
<feature type="transmembrane region" description="Helical" evidence="8">
    <location>
        <begin position="12"/>
        <end position="31"/>
    </location>
</feature>
<keyword evidence="3 8" id="KW-1133">Transmembrane helix</keyword>
<evidence type="ECO:0000256" key="1">
    <source>
        <dbReference type="ARBA" id="ARBA00004141"/>
    </source>
</evidence>
<reference evidence="10 11" key="1">
    <citation type="submission" date="2023-12" db="EMBL/GenBank/DDBJ databases">
        <title>Friends and Foes: Symbiotic and Algicidal bacterial influence on Karenia brevis blooms.</title>
        <authorList>
            <person name="Fei C."/>
            <person name="Mohamed A.R."/>
            <person name="Booker A."/>
            <person name="Arshad M."/>
            <person name="Klass S."/>
            <person name="Ahn S."/>
            <person name="Gilbert P.M."/>
            <person name="Heil C.A."/>
            <person name="Martinez J.M."/>
            <person name="Amin S.A."/>
        </authorList>
    </citation>
    <scope>NUCLEOTIDE SEQUENCE [LARGE SCALE GENOMIC DNA]</scope>
    <source>
        <strain evidence="10 11">CE15</strain>
    </source>
</reference>
<accession>A0ABU8EYS0</accession>
<dbReference type="PROSITE" id="PS50111">
    <property type="entry name" value="CHEMOTAXIS_TRANSDUC_2"/>
    <property type="match status" value="1"/>
</dbReference>
<dbReference type="InterPro" id="IPR004089">
    <property type="entry name" value="MCPsignal_dom"/>
</dbReference>
<proteinExistence type="predicted"/>
<name>A0ABU8EYS0_9GAMM</name>
<evidence type="ECO:0000256" key="7">
    <source>
        <dbReference type="SAM" id="MobiDB-lite"/>
    </source>
</evidence>
<comment type="subcellular location">
    <subcellularLocation>
        <location evidence="1">Membrane</location>
        <topology evidence="1">Multi-pass membrane protein</topology>
    </subcellularLocation>
</comment>
<evidence type="ECO:0000313" key="10">
    <source>
        <dbReference type="EMBL" id="MEI4552114.1"/>
    </source>
</evidence>
<keyword evidence="2 8" id="KW-0812">Transmembrane</keyword>
<sequence length="492" mass="54072">MNYPWIEKANRIFSAVLIGQFIITLIIAFFTDTWFEGIAIGLLIVALPLFLINTAPFAPVTRHAVGIAVQLFAALHIQQAMGLTELHFEIFVMLAFLSFYRDWQVILSSVLFIAVHHILFFIVQSQGASIYIFEQGHLAFYILIIHALFAVTEGGVLMYVAKLTHREAVSAYKLSKSIHDVLSKEGKFDLTAFTKEQSDDSDYQKLMTSLSGFIKQTKTVSEGVLLRSEAVLDLTNDVERATDENVSQINLIATATEQMTVANANVASQASEANESASDAFNRTDKTKQIIDSSAQNIEGLKGDLAATSQTIGELALKCNQIEEVMNAIKSISDQTNLLALNAAIESARAGEHGRGFAVVADEVRQLAMKTRQNAEQISEITAALINEASSSVEQMDKCLVQAEDTVVQAKDASNMMMGVVDNIESMVNNMASVASAANEQATVSASISESTQRLSHNSEQLKHNTNESGQRFKEMKNDIENLNRELSRFEL</sequence>
<dbReference type="PANTHER" id="PTHR32089">
    <property type="entry name" value="METHYL-ACCEPTING CHEMOTAXIS PROTEIN MCPB"/>
    <property type="match status" value="1"/>
</dbReference>
<evidence type="ECO:0000256" key="3">
    <source>
        <dbReference type="ARBA" id="ARBA00022989"/>
    </source>
</evidence>
<dbReference type="EMBL" id="JBAWKS010000002">
    <property type="protein sequence ID" value="MEI4552114.1"/>
    <property type="molecule type" value="Genomic_DNA"/>
</dbReference>
<keyword evidence="5 6" id="KW-0807">Transducer</keyword>
<evidence type="ECO:0000256" key="8">
    <source>
        <dbReference type="SAM" id="Phobius"/>
    </source>
</evidence>
<feature type="region of interest" description="Disordered" evidence="7">
    <location>
        <begin position="452"/>
        <end position="471"/>
    </location>
</feature>
<evidence type="ECO:0000256" key="6">
    <source>
        <dbReference type="PROSITE-ProRule" id="PRU00284"/>
    </source>
</evidence>
<dbReference type="SMART" id="SM00283">
    <property type="entry name" value="MA"/>
    <property type="match status" value="1"/>
</dbReference>
<dbReference type="Proteomes" id="UP001382455">
    <property type="component" value="Unassembled WGS sequence"/>
</dbReference>
<evidence type="ECO:0000313" key="11">
    <source>
        <dbReference type="Proteomes" id="UP001382455"/>
    </source>
</evidence>
<feature type="compositionally biased region" description="Basic and acidic residues" evidence="7">
    <location>
        <begin position="460"/>
        <end position="471"/>
    </location>
</feature>
<dbReference type="RefSeq" id="WP_336436954.1">
    <property type="nucleotide sequence ID" value="NZ_JBAWKS010000002.1"/>
</dbReference>
<feature type="transmembrane region" description="Helical" evidence="8">
    <location>
        <begin position="106"/>
        <end position="126"/>
    </location>
</feature>
<dbReference type="Pfam" id="PF00015">
    <property type="entry name" value="MCPsignal"/>
    <property type="match status" value="1"/>
</dbReference>
<evidence type="ECO:0000256" key="5">
    <source>
        <dbReference type="ARBA" id="ARBA00023224"/>
    </source>
</evidence>
<feature type="transmembrane region" description="Helical" evidence="8">
    <location>
        <begin position="37"/>
        <end position="59"/>
    </location>
</feature>
<dbReference type="Gene3D" id="1.10.287.950">
    <property type="entry name" value="Methyl-accepting chemotaxis protein"/>
    <property type="match status" value="1"/>
</dbReference>
<protein>
    <submittedName>
        <fullName evidence="10">Methyl-accepting chemotaxis protein</fullName>
    </submittedName>
</protein>
<evidence type="ECO:0000259" key="9">
    <source>
        <dbReference type="PROSITE" id="PS50111"/>
    </source>
</evidence>
<dbReference type="SUPFAM" id="SSF58104">
    <property type="entry name" value="Methyl-accepting chemotaxis protein (MCP) signaling domain"/>
    <property type="match status" value="1"/>
</dbReference>
<keyword evidence="4 8" id="KW-0472">Membrane</keyword>
<keyword evidence="11" id="KW-1185">Reference proteome</keyword>
<feature type="domain" description="Methyl-accepting transducer" evidence="9">
    <location>
        <begin position="220"/>
        <end position="456"/>
    </location>
</feature>
<feature type="transmembrane region" description="Helical" evidence="8">
    <location>
        <begin position="138"/>
        <end position="161"/>
    </location>
</feature>
<dbReference type="PANTHER" id="PTHR32089:SF119">
    <property type="entry name" value="METHYL-ACCEPTING CHEMOTAXIS PROTEIN CTPL"/>
    <property type="match status" value="1"/>
</dbReference>
<evidence type="ECO:0000256" key="4">
    <source>
        <dbReference type="ARBA" id="ARBA00023136"/>
    </source>
</evidence>